<keyword evidence="6 7" id="KW-0472">Membrane</keyword>
<protein>
    <submittedName>
        <fullName evidence="10">LAMI_0D13058g1_1</fullName>
    </submittedName>
</protein>
<feature type="transmembrane region" description="Helical" evidence="7">
    <location>
        <begin position="254"/>
        <end position="274"/>
    </location>
</feature>
<dbReference type="GO" id="GO:0006487">
    <property type="term" value="P:protein N-linked glycosylation"/>
    <property type="evidence" value="ECO:0007669"/>
    <property type="project" value="TreeGrafter"/>
</dbReference>
<keyword evidence="2 7" id="KW-0812">Transmembrane</keyword>
<comment type="subcellular location">
    <subcellularLocation>
        <location evidence="1">Endoplasmic reticulum membrane</location>
        <topology evidence="1">Multi-pass membrane protein</topology>
    </subcellularLocation>
</comment>
<dbReference type="OrthoDB" id="432292at2759"/>
<evidence type="ECO:0000259" key="9">
    <source>
        <dbReference type="Pfam" id="PF25147"/>
    </source>
</evidence>
<dbReference type="STRING" id="1230905.A0A1G4JG41"/>
<evidence type="ECO:0000256" key="5">
    <source>
        <dbReference type="ARBA" id="ARBA00022989"/>
    </source>
</evidence>
<evidence type="ECO:0000256" key="3">
    <source>
        <dbReference type="ARBA" id="ARBA00022729"/>
    </source>
</evidence>
<feature type="transmembrane region" description="Helical" evidence="7">
    <location>
        <begin position="193"/>
        <end position="217"/>
    </location>
</feature>
<gene>
    <name evidence="10" type="ORF">LAMI_0D13058G</name>
</gene>
<dbReference type="EMBL" id="LT598463">
    <property type="protein sequence ID" value="SCU89300.1"/>
    <property type="molecule type" value="Genomic_DNA"/>
</dbReference>
<dbReference type="UniPathway" id="UPA00378"/>
<evidence type="ECO:0000256" key="7">
    <source>
        <dbReference type="SAM" id="Phobius"/>
    </source>
</evidence>
<feature type="signal peptide" evidence="8">
    <location>
        <begin position="1"/>
        <end position="19"/>
    </location>
</feature>
<dbReference type="PANTHER" id="PTHR12640">
    <property type="entry name" value="RIBOPHORIN II"/>
    <property type="match status" value="1"/>
</dbReference>
<evidence type="ECO:0000256" key="4">
    <source>
        <dbReference type="ARBA" id="ARBA00022824"/>
    </source>
</evidence>
<evidence type="ECO:0000313" key="11">
    <source>
        <dbReference type="Proteomes" id="UP000191024"/>
    </source>
</evidence>
<keyword evidence="3 8" id="KW-0732">Signal</keyword>
<keyword evidence="5 7" id="KW-1133">Transmembrane helix</keyword>
<evidence type="ECO:0000256" key="2">
    <source>
        <dbReference type="ARBA" id="ARBA00022692"/>
    </source>
</evidence>
<dbReference type="Pfam" id="PF25147">
    <property type="entry name" value="Ribophorin_II_C"/>
    <property type="match status" value="1"/>
</dbReference>
<feature type="domain" description="Ribophorin II C-terminal" evidence="9">
    <location>
        <begin position="179"/>
        <end position="277"/>
    </location>
</feature>
<evidence type="ECO:0000256" key="6">
    <source>
        <dbReference type="ARBA" id="ARBA00023136"/>
    </source>
</evidence>
<evidence type="ECO:0000256" key="1">
    <source>
        <dbReference type="ARBA" id="ARBA00004477"/>
    </source>
</evidence>
<evidence type="ECO:0000313" key="10">
    <source>
        <dbReference type="EMBL" id="SCU89300.1"/>
    </source>
</evidence>
<dbReference type="InterPro" id="IPR056790">
    <property type="entry name" value="Ribophorin_II_C"/>
</dbReference>
<accession>A0A1G4JG41</accession>
<feature type="transmembrane region" description="Helical" evidence="7">
    <location>
        <begin position="229"/>
        <end position="248"/>
    </location>
</feature>
<dbReference type="Proteomes" id="UP000191024">
    <property type="component" value="Chromosome D"/>
</dbReference>
<sequence length="278" mass="30378">MIPGQIVACWIFLIAFVSGFSVKQAHVAFKGAIKKKPVAFTEPISPEFQKLSKLIVLDAIEDGLEVNFAIESTSLPERAILFLGSQELALDTHYLPQIKGRGQDQSYSFKVAAKEIPSALIYQATQKGESLVASLLLSSERAIDNIFIDLFDLKLGFDKPESLELPKRLGALPEIKHIFNAPPKTAPTVVAQFFSLLVATVSVGLVACWFTTGSVNFEGFPKGCPGGQFLAMMVSIVAMEYVFIKYYLGTSIFGTLWSALYVGLPGLWIGSKFLSNLK</sequence>
<keyword evidence="4" id="KW-0256">Endoplasmic reticulum</keyword>
<reference evidence="10 11" key="1">
    <citation type="submission" date="2016-03" db="EMBL/GenBank/DDBJ databases">
        <authorList>
            <person name="Devillers H."/>
        </authorList>
    </citation>
    <scope>NUCLEOTIDE SEQUENCE [LARGE SCALE GENOMIC DNA]</scope>
    <source>
        <strain evidence="10">CBS 11717</strain>
    </source>
</reference>
<dbReference type="GO" id="GO:0008250">
    <property type="term" value="C:oligosaccharyltransferase complex"/>
    <property type="evidence" value="ECO:0007669"/>
    <property type="project" value="InterPro"/>
</dbReference>
<name>A0A1G4JG41_9SACH</name>
<dbReference type="AlphaFoldDB" id="A0A1G4JG41"/>
<proteinExistence type="predicted"/>
<evidence type="ECO:0000256" key="8">
    <source>
        <dbReference type="SAM" id="SignalP"/>
    </source>
</evidence>
<dbReference type="PANTHER" id="PTHR12640:SF0">
    <property type="entry name" value="DOLICHYL-DIPHOSPHOOLIGOSACCHARIDE--PROTEIN GLYCOSYLTRANSFERASE SUBUNIT 2"/>
    <property type="match status" value="1"/>
</dbReference>
<feature type="chain" id="PRO_5044292348" evidence="8">
    <location>
        <begin position="20"/>
        <end position="278"/>
    </location>
</feature>
<keyword evidence="11" id="KW-1185">Reference proteome</keyword>
<dbReference type="InterPro" id="IPR008814">
    <property type="entry name" value="Swp1"/>
</dbReference>
<organism evidence="10 11">
    <name type="scientific">Lachancea mirantina</name>
    <dbReference type="NCBI Taxonomy" id="1230905"/>
    <lineage>
        <taxon>Eukaryota</taxon>
        <taxon>Fungi</taxon>
        <taxon>Dikarya</taxon>
        <taxon>Ascomycota</taxon>
        <taxon>Saccharomycotina</taxon>
        <taxon>Saccharomycetes</taxon>
        <taxon>Saccharomycetales</taxon>
        <taxon>Saccharomycetaceae</taxon>
        <taxon>Lachancea</taxon>
    </lineage>
</organism>